<proteinExistence type="predicted"/>
<dbReference type="OrthoDB" id="827672at2"/>
<organism evidence="1 2">
    <name type="scientific">Algoriphagus kandeliae</name>
    <dbReference type="NCBI Taxonomy" id="2562278"/>
    <lineage>
        <taxon>Bacteria</taxon>
        <taxon>Pseudomonadati</taxon>
        <taxon>Bacteroidota</taxon>
        <taxon>Cytophagia</taxon>
        <taxon>Cytophagales</taxon>
        <taxon>Cyclobacteriaceae</taxon>
        <taxon>Algoriphagus</taxon>
    </lineage>
</organism>
<keyword evidence="2" id="KW-1185">Reference proteome</keyword>
<sequence length="86" mass="9834">MRGIRLFCFGSLLFILAGCESWLQDIGLVDVKKIKGPCTITLIDGTLIETPHTIEISIRTEVLTYRDEDGKIWSLFKDEYESYSCQ</sequence>
<reference evidence="1 2" key="1">
    <citation type="submission" date="2019-03" db="EMBL/GenBank/DDBJ databases">
        <title>Algoriphagus sp. nov, a new strain isolated from root system soil of mangrove plant Kandelia.</title>
        <authorList>
            <person name="Yin Q."/>
            <person name="Wang K."/>
            <person name="Song Z."/>
        </authorList>
    </citation>
    <scope>NUCLEOTIDE SEQUENCE [LARGE SCALE GENOMIC DNA]</scope>
    <source>
        <strain evidence="1 2">XY-J91</strain>
    </source>
</reference>
<name>A0A4Y9QQF2_9BACT</name>
<gene>
    <name evidence="1" type="ORF">E4S40_13370</name>
</gene>
<comment type="caution">
    <text evidence="1">The sequence shown here is derived from an EMBL/GenBank/DDBJ whole genome shotgun (WGS) entry which is preliminary data.</text>
</comment>
<protein>
    <submittedName>
        <fullName evidence="1">Uncharacterized protein</fullName>
    </submittedName>
</protein>
<evidence type="ECO:0000313" key="1">
    <source>
        <dbReference type="EMBL" id="TFV93246.1"/>
    </source>
</evidence>
<accession>A0A4Y9QQF2</accession>
<dbReference type="RefSeq" id="WP_135075042.1">
    <property type="nucleotide sequence ID" value="NZ_SPSB01000004.1"/>
</dbReference>
<evidence type="ECO:0000313" key="2">
    <source>
        <dbReference type="Proteomes" id="UP000297647"/>
    </source>
</evidence>
<dbReference type="EMBL" id="SPSB01000004">
    <property type="protein sequence ID" value="TFV93246.1"/>
    <property type="molecule type" value="Genomic_DNA"/>
</dbReference>
<dbReference type="Proteomes" id="UP000297647">
    <property type="component" value="Unassembled WGS sequence"/>
</dbReference>
<dbReference type="PROSITE" id="PS51257">
    <property type="entry name" value="PROKAR_LIPOPROTEIN"/>
    <property type="match status" value="1"/>
</dbReference>
<dbReference type="AlphaFoldDB" id="A0A4Y9QQF2"/>